<evidence type="ECO:0000313" key="2">
    <source>
        <dbReference type="EMBL" id="QPK79080.1"/>
    </source>
</evidence>
<protein>
    <submittedName>
        <fullName evidence="2">Uncharacterized protein</fullName>
    </submittedName>
</protein>
<keyword evidence="3" id="KW-1185">Reference proteome</keyword>
<gene>
    <name evidence="2" type="ORF">G7Y31_11415</name>
</gene>
<organism evidence="2 3">
    <name type="scientific">Corynebacterium lizhenjunii</name>
    <dbReference type="NCBI Taxonomy" id="2709394"/>
    <lineage>
        <taxon>Bacteria</taxon>
        <taxon>Bacillati</taxon>
        <taxon>Actinomycetota</taxon>
        <taxon>Actinomycetes</taxon>
        <taxon>Mycobacteriales</taxon>
        <taxon>Corynebacteriaceae</taxon>
        <taxon>Corynebacterium</taxon>
    </lineage>
</organism>
<dbReference type="RefSeq" id="WP_165009901.1">
    <property type="nucleotide sequence ID" value="NZ_CP064954.1"/>
</dbReference>
<dbReference type="EMBL" id="CP064954">
    <property type="protein sequence ID" value="QPK79080.1"/>
    <property type="molecule type" value="Genomic_DNA"/>
</dbReference>
<reference evidence="2 3" key="1">
    <citation type="submission" date="2020-11" db="EMBL/GenBank/DDBJ databases">
        <title>Corynebacterium sp. ZJ-599.</title>
        <authorList>
            <person name="Zhou J."/>
        </authorList>
    </citation>
    <scope>NUCLEOTIDE SEQUENCE [LARGE SCALE GENOMIC DNA]</scope>
    <source>
        <strain evidence="2 3">ZJ-599</strain>
    </source>
</reference>
<dbReference type="Proteomes" id="UP000594681">
    <property type="component" value="Chromosome"/>
</dbReference>
<proteinExistence type="predicted"/>
<sequence length="78" mass="8462">MKLGDYLKAQTWGIRLVAQCTGMTVEDFQAAGADPTKPAAAGINRPQRLVPPSNHLGDGEQITPASWSVPRAHHDRRT</sequence>
<name>A0A7T0PB59_9CORY</name>
<dbReference type="AlphaFoldDB" id="A0A7T0PB59"/>
<feature type="region of interest" description="Disordered" evidence="1">
    <location>
        <begin position="34"/>
        <end position="78"/>
    </location>
</feature>
<accession>A0A7T0PB59</accession>
<evidence type="ECO:0000313" key="3">
    <source>
        <dbReference type="Proteomes" id="UP000594681"/>
    </source>
</evidence>
<dbReference type="KEGG" id="cliz:G7Y31_11415"/>
<evidence type="ECO:0000256" key="1">
    <source>
        <dbReference type="SAM" id="MobiDB-lite"/>
    </source>
</evidence>